<dbReference type="Proteomes" id="UP000050761">
    <property type="component" value="Unassembled WGS sequence"/>
</dbReference>
<evidence type="ECO:0000313" key="3">
    <source>
        <dbReference type="WBParaSite" id="HPBE_0001796301-mRNA-1"/>
    </source>
</evidence>
<gene>
    <name evidence="1" type="ORF">HPBE_LOCUS17962</name>
</gene>
<accession>A0A183G806</accession>
<organism evidence="2 3">
    <name type="scientific">Heligmosomoides polygyrus</name>
    <name type="common">Parasitic roundworm</name>
    <dbReference type="NCBI Taxonomy" id="6339"/>
    <lineage>
        <taxon>Eukaryota</taxon>
        <taxon>Metazoa</taxon>
        <taxon>Ecdysozoa</taxon>
        <taxon>Nematoda</taxon>
        <taxon>Chromadorea</taxon>
        <taxon>Rhabditida</taxon>
        <taxon>Rhabditina</taxon>
        <taxon>Rhabditomorpha</taxon>
        <taxon>Strongyloidea</taxon>
        <taxon>Heligmosomidae</taxon>
        <taxon>Heligmosomoides</taxon>
    </lineage>
</organism>
<dbReference type="WBParaSite" id="HPBE_0001796301-mRNA-1">
    <property type="protein sequence ID" value="HPBE_0001796301-mRNA-1"/>
    <property type="gene ID" value="HPBE_0001796301"/>
</dbReference>
<reference evidence="1 2" key="1">
    <citation type="submission" date="2018-11" db="EMBL/GenBank/DDBJ databases">
        <authorList>
            <consortium name="Pathogen Informatics"/>
        </authorList>
    </citation>
    <scope>NUCLEOTIDE SEQUENCE [LARGE SCALE GENOMIC DNA]</scope>
</reference>
<dbReference type="EMBL" id="UZAH01030377">
    <property type="protein sequence ID" value="VDP10326.1"/>
    <property type="molecule type" value="Genomic_DNA"/>
</dbReference>
<accession>A0A3P8ET55</accession>
<evidence type="ECO:0000313" key="1">
    <source>
        <dbReference type="EMBL" id="VDP10326.1"/>
    </source>
</evidence>
<name>A0A183G806_HELPZ</name>
<dbReference type="OrthoDB" id="5902059at2759"/>
<sequence length="147" mass="16476">MTAADDYTSPTYLKRLVNVSKLSEDAIENDLLTVFSEIEQHIRVAEELRSQWFQILSDNFFRQSGGGEQILMPSKFRAAAGVIKERVLRFGTRSLLKDQIYQVQVKAEVASSDRRLQWLGKEAGEDSANVEATFCVERGTSSPASQA</sequence>
<dbReference type="AlphaFoldDB" id="A0A183G806"/>
<proteinExistence type="predicted"/>
<reference evidence="3" key="2">
    <citation type="submission" date="2019-09" db="UniProtKB">
        <authorList>
            <consortium name="WormBaseParasite"/>
        </authorList>
    </citation>
    <scope>IDENTIFICATION</scope>
</reference>
<keyword evidence="2" id="KW-1185">Reference proteome</keyword>
<protein>
    <submittedName>
        <fullName evidence="3">V-type proton ATPase subunit a</fullName>
    </submittedName>
</protein>
<evidence type="ECO:0000313" key="2">
    <source>
        <dbReference type="Proteomes" id="UP000050761"/>
    </source>
</evidence>